<reference evidence="1 2" key="1">
    <citation type="submission" date="2019-06" db="EMBL/GenBank/DDBJ databases">
        <title>Genomics analysis of Aphanomyces spp. identifies a new class of oomycete effector associated with host adaptation.</title>
        <authorList>
            <person name="Gaulin E."/>
        </authorList>
    </citation>
    <scope>NUCLEOTIDE SEQUENCE [LARGE SCALE GENOMIC DNA]</scope>
    <source>
        <strain evidence="1 2">E</strain>
    </source>
</reference>
<accession>A0A6A5AI42</accession>
<evidence type="ECO:0000313" key="2">
    <source>
        <dbReference type="Proteomes" id="UP000469452"/>
    </source>
</evidence>
<comment type="caution">
    <text evidence="1">The sequence shown here is derived from an EMBL/GenBank/DDBJ whole genome shotgun (WGS) entry which is preliminary data.</text>
</comment>
<organism evidence="1 2">
    <name type="scientific">Aphanomyces astaci</name>
    <name type="common">Crayfish plague agent</name>
    <dbReference type="NCBI Taxonomy" id="112090"/>
    <lineage>
        <taxon>Eukaryota</taxon>
        <taxon>Sar</taxon>
        <taxon>Stramenopiles</taxon>
        <taxon>Oomycota</taxon>
        <taxon>Saprolegniomycetes</taxon>
        <taxon>Saprolegniales</taxon>
        <taxon>Verrucalvaceae</taxon>
        <taxon>Aphanomyces</taxon>
    </lineage>
</organism>
<name>A0A6A5AI42_APHAT</name>
<protein>
    <submittedName>
        <fullName evidence="1">Uncharacterized protein</fullName>
    </submittedName>
</protein>
<gene>
    <name evidence="1" type="ORF">AaE_007200</name>
</gene>
<dbReference type="Proteomes" id="UP000469452">
    <property type="component" value="Unassembled WGS sequence"/>
</dbReference>
<feature type="non-terminal residue" evidence="1">
    <location>
        <position position="1"/>
    </location>
</feature>
<sequence length="170" mass="19017">SIVRGIVDDGHELGFGDFALVYVHNDLDLVRQRLDANVRLVETVFQLRHHLVQLEGLQDEVPPHKLVQLQDPHLHGHLVHPVHEQSDGVPRPLRAILVLSMSVTTAETMDCSIELSGVVTIHLRTLSPSSKDEINFWNAAAWLRSMGTRRTLGLAFTMGNVNDTRRSSPN</sequence>
<dbReference type="AlphaFoldDB" id="A0A6A5AI42"/>
<dbReference type="EMBL" id="VJMI01012967">
    <property type="protein sequence ID" value="KAF0748918.1"/>
    <property type="molecule type" value="Genomic_DNA"/>
</dbReference>
<proteinExistence type="predicted"/>
<evidence type="ECO:0000313" key="1">
    <source>
        <dbReference type="EMBL" id="KAF0748918.1"/>
    </source>
</evidence>